<dbReference type="InterPro" id="IPR011010">
    <property type="entry name" value="DNA_brk_join_enz"/>
</dbReference>
<dbReference type="InterPro" id="IPR050090">
    <property type="entry name" value="Tyrosine_recombinase_XerCD"/>
</dbReference>
<dbReference type="SUPFAM" id="SSF56349">
    <property type="entry name" value="DNA breaking-rejoining enzymes"/>
    <property type="match status" value="1"/>
</dbReference>
<dbReference type="Gene3D" id="1.10.150.130">
    <property type="match status" value="1"/>
</dbReference>
<dbReference type="Gene3D" id="1.10.443.10">
    <property type="entry name" value="Intergrase catalytic core"/>
    <property type="match status" value="1"/>
</dbReference>
<keyword evidence="3" id="KW-0238">DNA-binding</keyword>
<sequence>MARRIKREFPGITAYFDRHRKRRYRFRKKGFSTEIHGEYGSSEFRQNYERALSGFQSQEIGSPATKRGTVNALAVSYYKSPEFVSLKDSTKLTYRREIERLREDHGHRLVIQMKRQHVIKLLEPLTDRPSARNNRLRMLKMLLNHSVDIGWTTANPTSAIKKMRTNAHGFHTWAEDELQKFFVHHKAGSVAHTAVTLMLYTACARSDVVKLGWQNLKGGRLQYRRQKTEGVSSVLIDIPVHPELRKVIDQLPTDKLTFLETRGRRSRTANGLGTAMRKWCDDAGLPNCAAHGLRKACATRLAEAGATEREIMAWTGHTSPTMVQVYAGKARRGLLADHGFEKLIQNEQGSKIDEPNKKGSTK</sequence>
<dbReference type="PANTHER" id="PTHR30349">
    <property type="entry name" value="PHAGE INTEGRASE-RELATED"/>
    <property type="match status" value="1"/>
</dbReference>
<dbReference type="InterPro" id="IPR002104">
    <property type="entry name" value="Integrase_catalytic"/>
</dbReference>
<organism evidence="6 7">
    <name type="scientific">Antarcticimicrobium sediminis</name>
    <dbReference type="NCBI Taxonomy" id="2546227"/>
    <lineage>
        <taxon>Bacteria</taxon>
        <taxon>Pseudomonadati</taxon>
        <taxon>Pseudomonadota</taxon>
        <taxon>Alphaproteobacteria</taxon>
        <taxon>Rhodobacterales</taxon>
        <taxon>Paracoccaceae</taxon>
        <taxon>Antarcticimicrobium</taxon>
    </lineage>
</organism>
<evidence type="ECO:0000256" key="2">
    <source>
        <dbReference type="ARBA" id="ARBA00022908"/>
    </source>
</evidence>
<evidence type="ECO:0000259" key="5">
    <source>
        <dbReference type="PROSITE" id="PS51898"/>
    </source>
</evidence>
<dbReference type="GO" id="GO:0015074">
    <property type="term" value="P:DNA integration"/>
    <property type="evidence" value="ECO:0007669"/>
    <property type="project" value="UniProtKB-KW"/>
</dbReference>
<evidence type="ECO:0000256" key="4">
    <source>
        <dbReference type="ARBA" id="ARBA00023172"/>
    </source>
</evidence>
<dbReference type="Pfam" id="PF00589">
    <property type="entry name" value="Phage_integrase"/>
    <property type="match status" value="1"/>
</dbReference>
<evidence type="ECO:0000313" key="6">
    <source>
        <dbReference type="EMBL" id="TDE36311.1"/>
    </source>
</evidence>
<evidence type="ECO:0000256" key="1">
    <source>
        <dbReference type="ARBA" id="ARBA00008857"/>
    </source>
</evidence>
<dbReference type="EMBL" id="SMFP01000010">
    <property type="protein sequence ID" value="TDE36311.1"/>
    <property type="molecule type" value="Genomic_DNA"/>
</dbReference>
<dbReference type="GO" id="GO:0003677">
    <property type="term" value="F:DNA binding"/>
    <property type="evidence" value="ECO:0007669"/>
    <property type="project" value="UniProtKB-KW"/>
</dbReference>
<keyword evidence="4" id="KW-0233">DNA recombination</keyword>
<evidence type="ECO:0000313" key="7">
    <source>
        <dbReference type="Proteomes" id="UP000294662"/>
    </source>
</evidence>
<dbReference type="InterPro" id="IPR010998">
    <property type="entry name" value="Integrase_recombinase_N"/>
</dbReference>
<gene>
    <name evidence="6" type="ORF">E1B25_15495</name>
</gene>
<reference evidence="6 7" key="1">
    <citation type="submission" date="2019-03" db="EMBL/GenBank/DDBJ databases">
        <authorList>
            <person name="Zhang S."/>
        </authorList>
    </citation>
    <scope>NUCLEOTIDE SEQUENCE [LARGE SCALE GENOMIC DNA]</scope>
    <source>
        <strain evidence="6 7">S4J41</strain>
    </source>
</reference>
<dbReference type="InterPro" id="IPR013762">
    <property type="entry name" value="Integrase-like_cat_sf"/>
</dbReference>
<dbReference type="AlphaFoldDB" id="A0A4R5ENK6"/>
<dbReference type="GO" id="GO:0006310">
    <property type="term" value="P:DNA recombination"/>
    <property type="evidence" value="ECO:0007669"/>
    <property type="project" value="UniProtKB-KW"/>
</dbReference>
<comment type="similarity">
    <text evidence="1">Belongs to the 'phage' integrase family.</text>
</comment>
<keyword evidence="7" id="KW-1185">Reference proteome</keyword>
<comment type="caution">
    <text evidence="6">The sequence shown here is derived from an EMBL/GenBank/DDBJ whole genome shotgun (WGS) entry which is preliminary data.</text>
</comment>
<dbReference type="RefSeq" id="WP_132830423.1">
    <property type="nucleotide sequence ID" value="NZ_SMFP01000010.1"/>
</dbReference>
<dbReference type="Proteomes" id="UP000294662">
    <property type="component" value="Unassembled WGS sequence"/>
</dbReference>
<evidence type="ECO:0000256" key="3">
    <source>
        <dbReference type="ARBA" id="ARBA00023125"/>
    </source>
</evidence>
<accession>A0A4R5ENK6</accession>
<dbReference type="PANTHER" id="PTHR30349:SF64">
    <property type="entry name" value="PROPHAGE INTEGRASE INTD-RELATED"/>
    <property type="match status" value="1"/>
</dbReference>
<name>A0A4R5ENK6_9RHOB</name>
<dbReference type="PROSITE" id="PS51898">
    <property type="entry name" value="TYR_RECOMBINASE"/>
    <property type="match status" value="1"/>
</dbReference>
<keyword evidence="2" id="KW-0229">DNA integration</keyword>
<protein>
    <recommendedName>
        <fullName evidence="5">Tyr recombinase domain-containing protein</fullName>
    </recommendedName>
</protein>
<dbReference type="OrthoDB" id="7510934at2"/>
<proteinExistence type="inferred from homology"/>
<feature type="domain" description="Tyr recombinase" evidence="5">
    <location>
        <begin position="168"/>
        <end position="340"/>
    </location>
</feature>